<organism evidence="1 2">
    <name type="scientific">Brassica cretica</name>
    <name type="common">Mustard</name>
    <dbReference type="NCBI Taxonomy" id="69181"/>
    <lineage>
        <taxon>Eukaryota</taxon>
        <taxon>Viridiplantae</taxon>
        <taxon>Streptophyta</taxon>
        <taxon>Embryophyta</taxon>
        <taxon>Tracheophyta</taxon>
        <taxon>Spermatophyta</taxon>
        <taxon>Magnoliopsida</taxon>
        <taxon>eudicotyledons</taxon>
        <taxon>Gunneridae</taxon>
        <taxon>Pentapetalae</taxon>
        <taxon>rosids</taxon>
        <taxon>malvids</taxon>
        <taxon>Brassicales</taxon>
        <taxon>Brassicaceae</taxon>
        <taxon>Brassiceae</taxon>
        <taxon>Brassica</taxon>
    </lineage>
</organism>
<dbReference type="Proteomes" id="UP000712600">
    <property type="component" value="Unassembled WGS sequence"/>
</dbReference>
<name>A0A8S9SKG2_BRACR</name>
<gene>
    <name evidence="1" type="ORF">F2Q69_00034880</name>
</gene>
<evidence type="ECO:0000313" key="2">
    <source>
        <dbReference type="Proteomes" id="UP000712600"/>
    </source>
</evidence>
<dbReference type="AlphaFoldDB" id="A0A8S9SKG2"/>
<comment type="caution">
    <text evidence="1">The sequence shown here is derived from an EMBL/GenBank/DDBJ whole genome shotgun (WGS) entry which is preliminary data.</text>
</comment>
<reference evidence="1" key="1">
    <citation type="submission" date="2019-12" db="EMBL/GenBank/DDBJ databases">
        <title>Genome sequencing and annotation of Brassica cretica.</title>
        <authorList>
            <person name="Studholme D.J."/>
            <person name="Sarris P."/>
        </authorList>
    </citation>
    <scope>NUCLEOTIDE SEQUENCE</scope>
    <source>
        <strain evidence="1">PFS-109/04</strain>
        <tissue evidence="1">Leaf</tissue>
    </source>
</reference>
<accession>A0A8S9SKG2</accession>
<dbReference type="EMBL" id="QGKX02000004">
    <property type="protein sequence ID" value="KAF3601084.1"/>
    <property type="molecule type" value="Genomic_DNA"/>
</dbReference>
<evidence type="ECO:0000313" key="1">
    <source>
        <dbReference type="EMBL" id="KAF3601084.1"/>
    </source>
</evidence>
<protein>
    <submittedName>
        <fullName evidence="1">Uncharacterized protein</fullName>
    </submittedName>
</protein>
<proteinExistence type="predicted"/>
<sequence>MAAALQCVRSSSHLLSPLPGACTTGSIAEAKSTGFSALVLRPSVLGGDDWRCL</sequence>